<name>A0A6N4R360_BLAVI</name>
<feature type="transmembrane region" description="Helical" evidence="1">
    <location>
        <begin position="22"/>
        <end position="42"/>
    </location>
</feature>
<dbReference type="AlphaFoldDB" id="A0A6N4R360"/>
<evidence type="ECO:0000256" key="1">
    <source>
        <dbReference type="SAM" id="Phobius"/>
    </source>
</evidence>
<dbReference type="Proteomes" id="UP000320948">
    <property type="component" value="Unassembled WGS sequence"/>
</dbReference>
<sequence length="71" mass="7870">MPTKKHLDCGLEPREKTPSQHVWRVASIAILISSALLAVIVIESNQSIRKVNKPLLKAYETEAHVNPLKTG</sequence>
<keyword evidence="1" id="KW-0812">Transmembrane</keyword>
<organism evidence="2 3">
    <name type="scientific">Blastochloris viridis</name>
    <name type="common">Rhodopseudomonas viridis</name>
    <dbReference type="NCBI Taxonomy" id="1079"/>
    <lineage>
        <taxon>Bacteria</taxon>
        <taxon>Pseudomonadati</taxon>
        <taxon>Pseudomonadota</taxon>
        <taxon>Alphaproteobacteria</taxon>
        <taxon>Hyphomicrobiales</taxon>
        <taxon>Blastochloridaceae</taxon>
        <taxon>Blastochloris</taxon>
    </lineage>
</organism>
<proteinExistence type="predicted"/>
<gene>
    <name evidence="2" type="ORF">DI628_02250</name>
</gene>
<keyword evidence="1" id="KW-1133">Transmembrane helix</keyword>
<evidence type="ECO:0000313" key="2">
    <source>
        <dbReference type="EMBL" id="TKW61463.1"/>
    </source>
</evidence>
<evidence type="ECO:0000313" key="3">
    <source>
        <dbReference type="Proteomes" id="UP000320948"/>
    </source>
</evidence>
<protein>
    <submittedName>
        <fullName evidence="2">Uncharacterized protein</fullName>
    </submittedName>
</protein>
<comment type="caution">
    <text evidence="2">The sequence shown here is derived from an EMBL/GenBank/DDBJ whole genome shotgun (WGS) entry which is preliminary data.</text>
</comment>
<accession>A0A6N4R360</accession>
<dbReference type="EMBL" id="VAFM01000001">
    <property type="protein sequence ID" value="TKW61463.1"/>
    <property type="molecule type" value="Genomic_DNA"/>
</dbReference>
<reference evidence="2 3" key="1">
    <citation type="journal article" date="2017" name="Nat. Commun.">
        <title>In situ click chemistry generation of cyclooxygenase-2 inhibitors.</title>
        <authorList>
            <person name="Bhardwaj A."/>
            <person name="Kaur J."/>
            <person name="Wuest M."/>
            <person name="Wuest F."/>
        </authorList>
    </citation>
    <scope>NUCLEOTIDE SEQUENCE [LARGE SCALE GENOMIC DNA]</scope>
    <source>
        <strain evidence="2">S2_018_000_R2_106</strain>
    </source>
</reference>
<keyword evidence="1" id="KW-0472">Membrane</keyword>